<dbReference type="Proteomes" id="UP000079169">
    <property type="component" value="Unplaced"/>
</dbReference>
<keyword evidence="2" id="KW-0862">Zinc</keyword>
<dbReference type="GeneID" id="108254425"/>
<feature type="region of interest" description="Disordered" evidence="3">
    <location>
        <begin position="83"/>
        <end position="104"/>
    </location>
</feature>
<dbReference type="SUPFAM" id="SSF57889">
    <property type="entry name" value="Cysteine-rich domain"/>
    <property type="match status" value="1"/>
</dbReference>
<evidence type="ECO:0000313" key="5">
    <source>
        <dbReference type="Proteomes" id="UP000079169"/>
    </source>
</evidence>
<evidence type="ECO:0000256" key="1">
    <source>
        <dbReference type="ARBA" id="ARBA00022723"/>
    </source>
</evidence>
<dbReference type="InterPro" id="IPR002219">
    <property type="entry name" value="PKC_DAG/PE"/>
</dbReference>
<sequence>VQERFPAAINIEHNITRRTFFAIAFCDACHKLLFSGHLCRTCGFKFHRACNLAVPYLCQVERIQQTYYQMLLASNAETSAGILQMPSDYRPGSNTRKHPKTLDR</sequence>
<feature type="compositionally biased region" description="Basic residues" evidence="3">
    <location>
        <begin position="95"/>
        <end position="104"/>
    </location>
</feature>
<dbReference type="InterPro" id="IPR046349">
    <property type="entry name" value="C1-like_sf"/>
</dbReference>
<dbReference type="KEGG" id="dci:108254425"/>
<dbReference type="AlphaFoldDB" id="A0A1S4ERV6"/>
<dbReference type="PROSITE" id="PS00479">
    <property type="entry name" value="ZF_DAG_PE_1"/>
    <property type="match status" value="1"/>
</dbReference>
<evidence type="ECO:0000259" key="4">
    <source>
        <dbReference type="PROSITE" id="PS50081"/>
    </source>
</evidence>
<dbReference type="CDD" id="cd20811">
    <property type="entry name" value="C1_Raf"/>
    <property type="match status" value="1"/>
</dbReference>
<dbReference type="PROSITE" id="PS50081">
    <property type="entry name" value="ZF_DAG_PE_2"/>
    <property type="match status" value="1"/>
</dbReference>
<name>A0A1S4ERV6_DIACI</name>
<feature type="domain" description="Phorbol-ester/DAG-type" evidence="4">
    <location>
        <begin position="12"/>
        <end position="58"/>
    </location>
</feature>
<reference evidence="6" key="1">
    <citation type="submission" date="2025-08" db="UniProtKB">
        <authorList>
            <consortium name="RefSeq"/>
        </authorList>
    </citation>
    <scope>IDENTIFICATION</scope>
</reference>
<proteinExistence type="predicted"/>
<keyword evidence="1" id="KW-0479">Metal-binding</keyword>
<dbReference type="STRING" id="121845.A0A1S4ERV6"/>
<dbReference type="Gene3D" id="3.30.60.20">
    <property type="match status" value="1"/>
</dbReference>
<feature type="non-terminal residue" evidence="6">
    <location>
        <position position="104"/>
    </location>
</feature>
<dbReference type="RefSeq" id="XP_017304906.1">
    <property type="nucleotide sequence ID" value="XM_017449417.1"/>
</dbReference>
<gene>
    <name evidence="6" type="primary">LOC108254425</name>
</gene>
<accession>A0A1S4ERV6</accession>
<organism evidence="5 6">
    <name type="scientific">Diaphorina citri</name>
    <name type="common">Asian citrus psyllid</name>
    <dbReference type="NCBI Taxonomy" id="121845"/>
    <lineage>
        <taxon>Eukaryota</taxon>
        <taxon>Metazoa</taxon>
        <taxon>Ecdysozoa</taxon>
        <taxon>Arthropoda</taxon>
        <taxon>Hexapoda</taxon>
        <taxon>Insecta</taxon>
        <taxon>Pterygota</taxon>
        <taxon>Neoptera</taxon>
        <taxon>Paraneoptera</taxon>
        <taxon>Hemiptera</taxon>
        <taxon>Sternorrhyncha</taxon>
        <taxon>Psylloidea</taxon>
        <taxon>Psyllidae</taxon>
        <taxon>Diaphorininae</taxon>
        <taxon>Diaphorina</taxon>
    </lineage>
</organism>
<dbReference type="SMART" id="SM00109">
    <property type="entry name" value="C1"/>
    <property type="match status" value="1"/>
</dbReference>
<feature type="non-terminal residue" evidence="6">
    <location>
        <position position="1"/>
    </location>
</feature>
<evidence type="ECO:0000256" key="2">
    <source>
        <dbReference type="ARBA" id="ARBA00022833"/>
    </source>
</evidence>
<evidence type="ECO:0000256" key="3">
    <source>
        <dbReference type="SAM" id="MobiDB-lite"/>
    </source>
</evidence>
<keyword evidence="5" id="KW-1185">Reference proteome</keyword>
<dbReference type="Pfam" id="PF00130">
    <property type="entry name" value="C1_1"/>
    <property type="match status" value="1"/>
</dbReference>
<evidence type="ECO:0000313" key="6">
    <source>
        <dbReference type="RefSeq" id="XP_017304906.1"/>
    </source>
</evidence>
<protein>
    <submittedName>
        <fullName evidence="6">Raf homolog serine/threonine-protein kinase Raf-like</fullName>
    </submittedName>
</protein>
<dbReference type="GO" id="GO:0046872">
    <property type="term" value="F:metal ion binding"/>
    <property type="evidence" value="ECO:0007669"/>
    <property type="project" value="UniProtKB-KW"/>
</dbReference>
<dbReference type="PaxDb" id="121845-A0A1S4ERV6"/>